<evidence type="ECO:0000256" key="2">
    <source>
        <dbReference type="ARBA" id="ARBA00023015"/>
    </source>
</evidence>
<evidence type="ECO:0000256" key="5">
    <source>
        <dbReference type="ARBA" id="ARBA00023242"/>
    </source>
</evidence>
<proteinExistence type="predicted"/>
<evidence type="ECO:0000256" key="1">
    <source>
        <dbReference type="ARBA" id="ARBA00022723"/>
    </source>
</evidence>
<protein>
    <submittedName>
        <fullName evidence="8">Aflatoxin biosynthesis regulatory protein</fullName>
    </submittedName>
</protein>
<dbReference type="GO" id="GO:0005634">
    <property type="term" value="C:nucleus"/>
    <property type="evidence" value="ECO:0007669"/>
    <property type="project" value="InterPro"/>
</dbReference>
<dbReference type="Gene3D" id="4.10.240.10">
    <property type="entry name" value="Zn(2)-C6 fungal-type DNA-binding domain"/>
    <property type="match status" value="1"/>
</dbReference>
<dbReference type="AlphaFoldDB" id="A0A0B8N466"/>
<accession>A0A0B8N466</accession>
<dbReference type="EMBL" id="DF933839">
    <property type="protein sequence ID" value="GAM41958.1"/>
    <property type="molecule type" value="Genomic_DNA"/>
</dbReference>
<evidence type="ECO:0000256" key="4">
    <source>
        <dbReference type="ARBA" id="ARBA00023163"/>
    </source>
</evidence>
<dbReference type="Pfam" id="PF00172">
    <property type="entry name" value="Zn_clus"/>
    <property type="match status" value="1"/>
</dbReference>
<evidence type="ECO:0000259" key="7">
    <source>
        <dbReference type="PROSITE" id="PS50048"/>
    </source>
</evidence>
<dbReference type="Pfam" id="PF08493">
    <property type="entry name" value="AflR"/>
    <property type="match status" value="1"/>
</dbReference>
<organism evidence="8 9">
    <name type="scientific">Talaromyces pinophilus</name>
    <name type="common">Penicillium pinophilum</name>
    <dbReference type="NCBI Taxonomy" id="128442"/>
    <lineage>
        <taxon>Eukaryota</taxon>
        <taxon>Fungi</taxon>
        <taxon>Dikarya</taxon>
        <taxon>Ascomycota</taxon>
        <taxon>Pezizomycotina</taxon>
        <taxon>Eurotiomycetes</taxon>
        <taxon>Eurotiomycetidae</taxon>
        <taxon>Eurotiales</taxon>
        <taxon>Trichocomaceae</taxon>
        <taxon>Talaromyces</taxon>
        <taxon>Talaromyces sect. Talaromyces</taxon>
    </lineage>
</organism>
<sequence length="383" mass="42745">MPPPTNMTDEIGQPSSSLWHYEEGLNPAQKLRSTCDRCMMLKVRCDKQKPRCERCESVQVRCVYSPYRWKKKMSSHHQHSSMKFVEGTQGSSSSTIRSRNQEDPRDDAVHSTGIFSLEAPNLASIDLGDLDSWYVQCMDVDHGEIGPVHAPTERTTILETLGASDTSMSEGSNLSGDAPMCSCQCLALTTLQDMLRAKPQCHGDAINSGLGSGDHIVKINRTTMHNLERLLSCAKEPCTRDPTVLFLTMALFSKALAWYHSAFVAITREIPPPRSTTEPPDLIFHDQQELTFTAPIQVGDFPLDFFSAQRMRAQFLLCEVQKLTLVFDRTRARHLCHTQADSSSEAGSKDQPLPTPAIQQFFCTALEDLTDLIKDYCIANPSN</sequence>
<keyword evidence="4" id="KW-0804">Transcription</keyword>
<dbReference type="Proteomes" id="UP000053095">
    <property type="component" value="Unassembled WGS sequence"/>
</dbReference>
<dbReference type="GO" id="GO:0000981">
    <property type="term" value="F:DNA-binding transcription factor activity, RNA polymerase II-specific"/>
    <property type="evidence" value="ECO:0007669"/>
    <property type="project" value="InterPro"/>
</dbReference>
<feature type="compositionally biased region" description="Polar residues" evidence="6">
    <location>
        <begin position="88"/>
        <end position="98"/>
    </location>
</feature>
<feature type="compositionally biased region" description="Basic and acidic residues" evidence="6">
    <location>
        <begin position="99"/>
        <end position="108"/>
    </location>
</feature>
<gene>
    <name evidence="8" type="ORF">TCE0_043f15499</name>
</gene>
<feature type="region of interest" description="Disordered" evidence="6">
    <location>
        <begin position="78"/>
        <end position="108"/>
    </location>
</feature>
<keyword evidence="1" id="KW-0479">Metal-binding</keyword>
<dbReference type="InterPro" id="IPR001138">
    <property type="entry name" value="Zn2Cys6_DnaBD"/>
</dbReference>
<dbReference type="SMART" id="SM00066">
    <property type="entry name" value="GAL4"/>
    <property type="match status" value="1"/>
</dbReference>
<keyword evidence="2" id="KW-0805">Transcription regulation</keyword>
<keyword evidence="5" id="KW-0539">Nucleus</keyword>
<evidence type="ECO:0000313" key="9">
    <source>
        <dbReference type="Proteomes" id="UP000053095"/>
    </source>
</evidence>
<keyword evidence="9" id="KW-1185">Reference proteome</keyword>
<dbReference type="SUPFAM" id="SSF57701">
    <property type="entry name" value="Zn2/Cys6 DNA-binding domain"/>
    <property type="match status" value="1"/>
</dbReference>
<dbReference type="GO" id="GO:0045122">
    <property type="term" value="P:aflatoxin biosynthetic process"/>
    <property type="evidence" value="ECO:0007669"/>
    <property type="project" value="InterPro"/>
</dbReference>
<feature type="domain" description="Zn(2)-C6 fungal-type" evidence="7">
    <location>
        <begin position="34"/>
        <end position="64"/>
    </location>
</feature>
<evidence type="ECO:0000256" key="6">
    <source>
        <dbReference type="SAM" id="MobiDB-lite"/>
    </source>
</evidence>
<dbReference type="GO" id="GO:0008270">
    <property type="term" value="F:zinc ion binding"/>
    <property type="evidence" value="ECO:0007669"/>
    <property type="project" value="InterPro"/>
</dbReference>
<dbReference type="InterPro" id="IPR036864">
    <property type="entry name" value="Zn2-C6_fun-type_DNA-bd_sf"/>
</dbReference>
<evidence type="ECO:0000256" key="3">
    <source>
        <dbReference type="ARBA" id="ARBA00023125"/>
    </source>
</evidence>
<dbReference type="CDD" id="cd00067">
    <property type="entry name" value="GAL4"/>
    <property type="match status" value="1"/>
</dbReference>
<dbReference type="GO" id="GO:0003677">
    <property type="term" value="F:DNA binding"/>
    <property type="evidence" value="ECO:0007669"/>
    <property type="project" value="UniProtKB-KW"/>
</dbReference>
<dbReference type="InterPro" id="IPR013700">
    <property type="entry name" value="AflR"/>
</dbReference>
<keyword evidence="3" id="KW-0238">DNA-binding</keyword>
<name>A0A0B8N466_TALPI</name>
<dbReference type="PROSITE" id="PS50048">
    <property type="entry name" value="ZN2_CY6_FUNGAL_2"/>
    <property type="match status" value="1"/>
</dbReference>
<reference evidence="9" key="1">
    <citation type="journal article" date="2015" name="Genome Announc.">
        <title>Draft genome sequence of Talaromyces cellulolyticus strain Y-94, a source of lignocellulosic biomass-degrading enzymes.</title>
        <authorList>
            <person name="Fujii T."/>
            <person name="Koike H."/>
            <person name="Sawayama S."/>
            <person name="Yano S."/>
            <person name="Inoue H."/>
        </authorList>
    </citation>
    <scope>NUCLEOTIDE SEQUENCE [LARGE SCALE GENOMIC DNA]</scope>
    <source>
        <strain evidence="9">Y-94</strain>
    </source>
</reference>
<evidence type="ECO:0000313" key="8">
    <source>
        <dbReference type="EMBL" id="GAM41958.1"/>
    </source>
</evidence>